<dbReference type="RefSeq" id="WP_285722148.1">
    <property type="nucleotide sequence ID" value="NZ_BSDD01000001.1"/>
</dbReference>
<feature type="domain" description="DZANK-type" evidence="1">
    <location>
        <begin position="8"/>
        <end position="52"/>
    </location>
</feature>
<evidence type="ECO:0000259" key="2">
    <source>
        <dbReference type="Pfam" id="PF13453"/>
    </source>
</evidence>
<dbReference type="EMBL" id="BSDD01000001">
    <property type="protein sequence ID" value="GLH68618.1"/>
    <property type="molecule type" value="Genomic_DNA"/>
</dbReference>
<reference evidence="3 4" key="1">
    <citation type="journal article" date="2023" name="Antonie Van Leeuwenhoek">
        <title>Mesoterricola silvestris gen. nov., sp. nov., Mesoterricola sediminis sp. nov., Geothrix oryzae sp. nov., Geothrix edaphica sp. nov., Geothrix rubra sp. nov., and Geothrix limicola sp. nov., six novel members of Acidobacteriota isolated from soils.</title>
        <authorList>
            <person name="Itoh H."/>
            <person name="Sugisawa Y."/>
            <person name="Mise K."/>
            <person name="Xu Z."/>
            <person name="Kuniyasu M."/>
            <person name="Ushijima N."/>
            <person name="Kawano K."/>
            <person name="Kobayashi E."/>
            <person name="Shiratori Y."/>
            <person name="Masuda Y."/>
            <person name="Senoo K."/>
        </authorList>
    </citation>
    <scope>NUCLEOTIDE SEQUENCE [LARGE SCALE GENOMIC DNA]</scope>
    <source>
        <strain evidence="3 4">Red803</strain>
    </source>
</reference>
<dbReference type="InterPro" id="IPR027392">
    <property type="entry name" value="TF_Znf"/>
</dbReference>
<keyword evidence="4" id="KW-1185">Reference proteome</keyword>
<organism evidence="3 4">
    <name type="scientific">Geothrix rubra</name>
    <dbReference type="NCBI Taxonomy" id="2927977"/>
    <lineage>
        <taxon>Bacteria</taxon>
        <taxon>Pseudomonadati</taxon>
        <taxon>Acidobacteriota</taxon>
        <taxon>Holophagae</taxon>
        <taxon>Holophagales</taxon>
        <taxon>Holophagaceae</taxon>
        <taxon>Geothrix</taxon>
    </lineage>
</organism>
<dbReference type="Pfam" id="PF13453">
    <property type="entry name" value="Zn_ribbon_TFIIB"/>
    <property type="match status" value="1"/>
</dbReference>
<gene>
    <name evidence="3" type="ORF">GETHPA_01510</name>
</gene>
<accession>A0ABQ5Q1U4</accession>
<evidence type="ECO:0000259" key="1">
    <source>
        <dbReference type="Pfam" id="PF12773"/>
    </source>
</evidence>
<evidence type="ECO:0000313" key="4">
    <source>
        <dbReference type="Proteomes" id="UP001165089"/>
    </source>
</evidence>
<sequence length="247" mass="26076">MEARAIRCSACGASVPAEAPQCPYCKAQLATVACPACFALVPLTATHCPACGVAIRSREAGTPDGAPCPACAKPLGRAQVGELAVQECLACGGLWLEREAFEGLAASREGQGAVLGALPGQTPKVGPAEGLAAVQYRPCPRCAQRMNRVNYAKRSGVVLDICKDHGLWFDRDELRRVLVFIQEGGLDRSRERDLEELKEAQRTVARPESSGDSFGLGLDTAPPSTWITGPSLAGLLLGAARHLLDRD</sequence>
<evidence type="ECO:0008006" key="5">
    <source>
        <dbReference type="Google" id="ProtNLM"/>
    </source>
</evidence>
<name>A0ABQ5Q1U4_9BACT</name>
<feature type="domain" description="Transcription factor zinc-finger" evidence="2">
    <location>
        <begin position="68"/>
        <end position="105"/>
    </location>
</feature>
<proteinExistence type="predicted"/>
<dbReference type="InterPro" id="IPR025874">
    <property type="entry name" value="DZR"/>
</dbReference>
<dbReference type="Proteomes" id="UP001165089">
    <property type="component" value="Unassembled WGS sequence"/>
</dbReference>
<comment type="caution">
    <text evidence="3">The sequence shown here is derived from an EMBL/GenBank/DDBJ whole genome shotgun (WGS) entry which is preliminary data.</text>
</comment>
<dbReference type="Pfam" id="PF12773">
    <property type="entry name" value="DZR"/>
    <property type="match status" value="1"/>
</dbReference>
<protein>
    <recommendedName>
        <fullName evidence="5">Transcription factor zinc-finger domain-containing protein</fullName>
    </recommendedName>
</protein>
<evidence type="ECO:0000313" key="3">
    <source>
        <dbReference type="EMBL" id="GLH68618.1"/>
    </source>
</evidence>